<name>A0ABT4VWC1_9RHOB</name>
<dbReference type="Proteomes" id="UP001528040">
    <property type="component" value="Unassembled WGS sequence"/>
</dbReference>
<accession>A0ABT4VWC1</accession>
<protein>
    <submittedName>
        <fullName evidence="2">Uncharacterized protein</fullName>
    </submittedName>
</protein>
<evidence type="ECO:0000313" key="2">
    <source>
        <dbReference type="EMBL" id="MDA5092534.1"/>
    </source>
</evidence>
<evidence type="ECO:0000256" key="1">
    <source>
        <dbReference type="SAM" id="SignalP"/>
    </source>
</evidence>
<feature type="signal peptide" evidence="1">
    <location>
        <begin position="1"/>
        <end position="18"/>
    </location>
</feature>
<keyword evidence="1" id="KW-0732">Signal</keyword>
<proteinExistence type="predicted"/>
<organism evidence="2 3">
    <name type="scientific">Aliiroseovarius salicola</name>
    <dbReference type="NCBI Taxonomy" id="3009082"/>
    <lineage>
        <taxon>Bacteria</taxon>
        <taxon>Pseudomonadati</taxon>
        <taxon>Pseudomonadota</taxon>
        <taxon>Alphaproteobacteria</taxon>
        <taxon>Rhodobacterales</taxon>
        <taxon>Paracoccaceae</taxon>
        <taxon>Aliiroseovarius</taxon>
    </lineage>
</organism>
<reference evidence="2 3" key="1">
    <citation type="submission" date="2023-01" db="EMBL/GenBank/DDBJ databases">
        <authorList>
            <person name="Yoon J.-W."/>
        </authorList>
    </citation>
    <scope>NUCLEOTIDE SEQUENCE [LARGE SCALE GENOMIC DNA]</scope>
    <source>
        <strain evidence="2 3">KMU-50</strain>
    </source>
</reference>
<sequence length="246" mass="28255">MKTFVLIALLLVPATVLAHEDRENHLDNGVIHVQTREFLLGELHQWPKANVDFSTHFGVRSSIWLREFLDNDPVLKYQDFVIRRTRDQSFTGARYLALQMALTPIPSRDCSHCFFDLVNDPFLQVEGYDTYWNGFYTLKFLPKNAEIEHGFRCELQPQRIQPGELDSCSVVVVYPYDTNIVLNGFRILPGLVTEYGQNFADIAQRMLEIATCIDITGKLIPEGPAEFPQLLQNHPNLKRCEIELTG</sequence>
<dbReference type="EMBL" id="JAQIIO010000001">
    <property type="protein sequence ID" value="MDA5092534.1"/>
    <property type="molecule type" value="Genomic_DNA"/>
</dbReference>
<gene>
    <name evidence="2" type="ORF">O2N63_00325</name>
</gene>
<comment type="caution">
    <text evidence="2">The sequence shown here is derived from an EMBL/GenBank/DDBJ whole genome shotgun (WGS) entry which is preliminary data.</text>
</comment>
<feature type="chain" id="PRO_5046940884" evidence="1">
    <location>
        <begin position="19"/>
        <end position="246"/>
    </location>
</feature>
<evidence type="ECO:0000313" key="3">
    <source>
        <dbReference type="Proteomes" id="UP001528040"/>
    </source>
</evidence>
<dbReference type="RefSeq" id="WP_271052016.1">
    <property type="nucleotide sequence ID" value="NZ_JAQIIO010000001.1"/>
</dbReference>
<keyword evidence="3" id="KW-1185">Reference proteome</keyword>